<evidence type="ECO:0000313" key="5">
    <source>
        <dbReference type="Proteomes" id="UP001470230"/>
    </source>
</evidence>
<dbReference type="InterPro" id="IPR052442">
    <property type="entry name" value="Env_Response_Regulator"/>
</dbReference>
<dbReference type="Proteomes" id="UP001470230">
    <property type="component" value="Unassembled WGS sequence"/>
</dbReference>
<reference evidence="4 5" key="1">
    <citation type="submission" date="2024-04" db="EMBL/GenBank/DDBJ databases">
        <title>Tritrichomonas musculus Genome.</title>
        <authorList>
            <person name="Alves-Ferreira E."/>
            <person name="Grigg M."/>
            <person name="Lorenzi H."/>
            <person name="Galac M."/>
        </authorList>
    </citation>
    <scope>NUCLEOTIDE SEQUENCE [LARGE SCALE GENOMIC DNA]</scope>
    <source>
        <strain evidence="4 5">EAF2021</strain>
    </source>
</reference>
<dbReference type="EMBL" id="JAPFFF010000018">
    <property type="protein sequence ID" value="KAK8860712.1"/>
    <property type="molecule type" value="Genomic_DNA"/>
</dbReference>
<dbReference type="SUPFAM" id="SSF47370">
    <property type="entry name" value="Bromodomain"/>
    <property type="match status" value="1"/>
</dbReference>
<dbReference type="PROSITE" id="PS00633">
    <property type="entry name" value="BROMODOMAIN_1"/>
    <property type="match status" value="1"/>
</dbReference>
<dbReference type="PRINTS" id="PR00503">
    <property type="entry name" value="BROMODOMAIN"/>
</dbReference>
<keyword evidence="5" id="KW-1185">Reference proteome</keyword>
<dbReference type="PANTHER" id="PTHR46136">
    <property type="entry name" value="TRANSCRIPTION FACTOR GTE8"/>
    <property type="match status" value="1"/>
</dbReference>
<keyword evidence="1 2" id="KW-0103">Bromodomain</keyword>
<evidence type="ECO:0000259" key="3">
    <source>
        <dbReference type="PROSITE" id="PS50014"/>
    </source>
</evidence>
<evidence type="ECO:0000256" key="1">
    <source>
        <dbReference type="ARBA" id="ARBA00023117"/>
    </source>
</evidence>
<sequence>MTTSGISPDQTKSLLEIIDELMLHPIAQIFNIRVDPELDNVPDYLEKVKKPMDLGTIKSKIIDNKYNSVEEVKADVNQVWENAEIYHGRPSLEVFMADRLKKIFEKAVSTQVDTKSHEEWTNEYTKCQMILSQLFKSQPGPLSQFNLTDDMEILVPERRMAHSFLTQDDINFFSHSYKFVDDPAIIAKIIKVVNENEVGIDLSENDHKINLSALNQKTLRLLRGIVSDTPSQQRTASFNYSSKI</sequence>
<proteinExistence type="predicted"/>
<protein>
    <recommendedName>
        <fullName evidence="3">Bromo domain-containing protein</fullName>
    </recommendedName>
</protein>
<dbReference type="Pfam" id="PF00439">
    <property type="entry name" value="Bromodomain"/>
    <property type="match status" value="1"/>
</dbReference>
<dbReference type="SMART" id="SM00297">
    <property type="entry name" value="BROMO"/>
    <property type="match status" value="1"/>
</dbReference>
<evidence type="ECO:0000313" key="4">
    <source>
        <dbReference type="EMBL" id="KAK8860712.1"/>
    </source>
</evidence>
<feature type="domain" description="Bromo" evidence="3">
    <location>
        <begin position="22"/>
        <end position="94"/>
    </location>
</feature>
<dbReference type="InterPro" id="IPR001487">
    <property type="entry name" value="Bromodomain"/>
</dbReference>
<dbReference type="CDD" id="cd04369">
    <property type="entry name" value="Bromodomain"/>
    <property type="match status" value="1"/>
</dbReference>
<dbReference type="PROSITE" id="PS50014">
    <property type="entry name" value="BROMODOMAIN_2"/>
    <property type="match status" value="1"/>
</dbReference>
<accession>A0ABR2IE12</accession>
<gene>
    <name evidence="4" type="ORF">M9Y10_012377</name>
</gene>
<organism evidence="4 5">
    <name type="scientific">Tritrichomonas musculus</name>
    <dbReference type="NCBI Taxonomy" id="1915356"/>
    <lineage>
        <taxon>Eukaryota</taxon>
        <taxon>Metamonada</taxon>
        <taxon>Parabasalia</taxon>
        <taxon>Tritrichomonadida</taxon>
        <taxon>Tritrichomonadidae</taxon>
        <taxon>Tritrichomonas</taxon>
    </lineage>
</organism>
<name>A0ABR2IE12_9EUKA</name>
<evidence type="ECO:0000256" key="2">
    <source>
        <dbReference type="PROSITE-ProRule" id="PRU00035"/>
    </source>
</evidence>
<dbReference type="InterPro" id="IPR018359">
    <property type="entry name" value="Bromodomain_CS"/>
</dbReference>
<dbReference type="InterPro" id="IPR036427">
    <property type="entry name" value="Bromodomain-like_sf"/>
</dbReference>
<comment type="caution">
    <text evidence="4">The sequence shown here is derived from an EMBL/GenBank/DDBJ whole genome shotgun (WGS) entry which is preliminary data.</text>
</comment>
<dbReference type="Gene3D" id="1.20.920.10">
    <property type="entry name" value="Bromodomain-like"/>
    <property type="match status" value="1"/>
</dbReference>
<dbReference type="PANTHER" id="PTHR46136:SF1">
    <property type="entry name" value="TRANSCRIPTION FACTOR GTE11-RELATED"/>
    <property type="match status" value="1"/>
</dbReference>